<evidence type="ECO:0000313" key="3">
    <source>
        <dbReference type="Proteomes" id="UP001174909"/>
    </source>
</evidence>
<sequence length="174" mass="20159">VFRKEEYETEGQQYVDLELFLLGIQHPDCLPLLKKNHVTLEILFTMREQDLQQIGILEVALQKKILAAVASIHRKEWDMPQNTTHVLSSSEAVMAMSHLKKHIQYLQATCHLLIKSMNHNHSTYWRMDSASTQELFCEARNLDSTVSGLQKKVSQLKDEVRSKMLHPVGWYTSI</sequence>
<dbReference type="Gene3D" id="1.10.150.50">
    <property type="entry name" value="Transcription Factor, Ets-1"/>
    <property type="match status" value="1"/>
</dbReference>
<keyword evidence="3" id="KW-1185">Reference proteome</keyword>
<feature type="non-terminal residue" evidence="2">
    <location>
        <position position="1"/>
    </location>
</feature>
<gene>
    <name evidence="2" type="ORF">GBAR_LOCUS25492</name>
</gene>
<proteinExistence type="predicted"/>
<feature type="domain" description="SAM" evidence="1">
    <location>
        <begin position="1"/>
        <end position="75"/>
    </location>
</feature>
<dbReference type="AlphaFoldDB" id="A0AA35TFD8"/>
<dbReference type="PROSITE" id="PS50105">
    <property type="entry name" value="SAM_DOMAIN"/>
    <property type="match status" value="1"/>
</dbReference>
<reference evidence="2" key="1">
    <citation type="submission" date="2023-03" db="EMBL/GenBank/DDBJ databases">
        <authorList>
            <person name="Steffen K."/>
            <person name="Cardenas P."/>
        </authorList>
    </citation>
    <scope>NUCLEOTIDE SEQUENCE</scope>
</reference>
<dbReference type="SUPFAM" id="SSF47769">
    <property type="entry name" value="SAM/Pointed domain"/>
    <property type="match status" value="1"/>
</dbReference>
<organism evidence="2 3">
    <name type="scientific">Geodia barretti</name>
    <name type="common">Barrett's horny sponge</name>
    <dbReference type="NCBI Taxonomy" id="519541"/>
    <lineage>
        <taxon>Eukaryota</taxon>
        <taxon>Metazoa</taxon>
        <taxon>Porifera</taxon>
        <taxon>Demospongiae</taxon>
        <taxon>Heteroscleromorpha</taxon>
        <taxon>Tetractinellida</taxon>
        <taxon>Astrophorina</taxon>
        <taxon>Geodiidae</taxon>
        <taxon>Geodia</taxon>
    </lineage>
</organism>
<protein>
    <submittedName>
        <fullName evidence="2">Ankyrin repeat, SAM and basic leucine zipper domain-containing protein 1</fullName>
    </submittedName>
</protein>
<dbReference type="EMBL" id="CASHTH010003534">
    <property type="protein sequence ID" value="CAI8046117.1"/>
    <property type="molecule type" value="Genomic_DNA"/>
</dbReference>
<accession>A0AA35TFD8</accession>
<dbReference type="InterPro" id="IPR001660">
    <property type="entry name" value="SAM"/>
</dbReference>
<dbReference type="Proteomes" id="UP001174909">
    <property type="component" value="Unassembled WGS sequence"/>
</dbReference>
<dbReference type="Pfam" id="PF07647">
    <property type="entry name" value="SAM_2"/>
    <property type="match status" value="1"/>
</dbReference>
<dbReference type="InterPro" id="IPR013761">
    <property type="entry name" value="SAM/pointed_sf"/>
</dbReference>
<evidence type="ECO:0000313" key="2">
    <source>
        <dbReference type="EMBL" id="CAI8046117.1"/>
    </source>
</evidence>
<comment type="caution">
    <text evidence="2">The sequence shown here is derived from an EMBL/GenBank/DDBJ whole genome shotgun (WGS) entry which is preliminary data.</text>
</comment>
<evidence type="ECO:0000259" key="1">
    <source>
        <dbReference type="PROSITE" id="PS50105"/>
    </source>
</evidence>
<name>A0AA35TFD8_GEOBA</name>